<name>G0WXQ4_9RHAB</name>
<evidence type="ECO:0000313" key="2">
    <source>
        <dbReference type="EMBL" id="AEF56731.1"/>
    </source>
</evidence>
<accession>G0WXQ4</accession>
<evidence type="ECO:0000256" key="1">
    <source>
        <dbReference type="SAM" id="MobiDB-lite"/>
    </source>
</evidence>
<protein>
    <submittedName>
        <fullName evidence="2">Nuclear protein</fullName>
    </submittedName>
</protein>
<organism evidence="2">
    <name type="scientific">Soybean cyst nematode associated northern cereal mosaic virus</name>
    <dbReference type="NCBI Taxonomy" id="1034378"/>
    <lineage>
        <taxon>Viruses</taxon>
        <taxon>Riboviria</taxon>
        <taxon>Orthornavirae</taxon>
        <taxon>Negarnaviricota</taxon>
        <taxon>Haploviricotina</taxon>
        <taxon>Monjiviricetes</taxon>
        <taxon>Mononegavirales</taxon>
        <taxon>Rhabdoviridae</taxon>
        <taxon>Betarhabdovirinae</taxon>
    </lineage>
</organism>
<feature type="region of interest" description="Disordered" evidence="1">
    <location>
        <begin position="17"/>
        <end position="38"/>
    </location>
</feature>
<sequence>MFQNAAVAKGFLNARLPAKKKTEKDDPKAPTGSISKPMRQPTPYANFALQLDCRYRIISREAHNAVSWEITAAEVLNGIARTGPIAVLRQVALAVGLTKASLTHPLGIAPPFNRMCLGYDVVNLVVKGALAIEDIKWSGRDVGEVTGVISTQGVSSISVVARIVFVGSSTPEGTIIPWASVKQTIKAGHKAGSIREVKKAFGLE</sequence>
<proteinExistence type="predicted"/>
<reference evidence="2" key="1">
    <citation type="journal article" date="2011" name="J. Gen. Virol.">
        <title>Discovery and initial analysis of novel viral genomes in the soybean cyst nematode.</title>
        <authorList>
            <person name="Bekal S."/>
            <person name="Domier L.L."/>
            <person name="Niblack T.L."/>
            <person name="Lambert K.N."/>
        </authorList>
    </citation>
    <scope>NUCLEOTIDE SEQUENCE</scope>
</reference>
<dbReference type="EMBL" id="HM849039">
    <property type="protein sequence ID" value="AEF56731.1"/>
    <property type="molecule type" value="Viral_cRNA"/>
</dbReference>